<evidence type="ECO:0000313" key="1">
    <source>
        <dbReference type="EMBL" id="KAH6922540.1"/>
    </source>
</evidence>
<sequence>MEMWSAPRNNASRGFRHVVGGQAHRWEDAVYWTRGFTRIPKQRTPVRLLKELSERALRAWRVRYHRLRLDRLEIRSCAQLAQRGDEAGQRPAFLPGGRCTRFQCQVNVLGGKHKEPFRISGQWGQPRFSGASDPVRILRGHRSRDDAAGRDPGPGVSPLFSTEGERERGSPGLNFSGEGPVCGKAGRPGWSGSSRRRAGRKAQQRPFSARRPVGPDVPHLLQRSMAAAGPGPEAQTPEPPSESPPNDHHQTSAAAPPTDEEEPPPAAPEPQHHRAGEPRPPGNWPLPELGRFLLAGPPGTNEPLPAVGRSSCRAAAAAMESNITLWQFLLELLLSQRYSHMITWTNEDGEFKLVNAEEVARLWGLRKNKHNMNYDKLSRALRYYYDKNIIKKVLGQKFVYRFVSFPEIVKTENKIPFHVKMESMAQAPQDLSVKGRERKRSLSDEDEPAADDVSSTSSGGGKRARPESDTDSCPSPGSGAGALCLSPFLAAAAAHHRGKLTLPLYPPLTASRPFNMPPFPPFGPFVPYSPFEPQLVFSPAAKSIPVLQ</sequence>
<dbReference type="EMBL" id="CM023489">
    <property type="protein sequence ID" value="KAH6922540.1"/>
    <property type="molecule type" value="Genomic_DNA"/>
</dbReference>
<reference evidence="1" key="1">
    <citation type="submission" date="2020-05" db="EMBL/GenBank/DDBJ databases">
        <title>Large-scale comparative analyses of tick genomes elucidate their genetic diversity and vector capacities.</title>
        <authorList>
            <person name="Jia N."/>
            <person name="Wang J."/>
            <person name="Shi W."/>
            <person name="Du L."/>
            <person name="Sun Y."/>
            <person name="Zhan W."/>
            <person name="Jiang J."/>
            <person name="Wang Q."/>
            <person name="Zhang B."/>
            <person name="Ji P."/>
            <person name="Sakyi L.B."/>
            <person name="Cui X."/>
            <person name="Yuan T."/>
            <person name="Jiang B."/>
            <person name="Yang W."/>
            <person name="Lam T.T.-Y."/>
            <person name="Chang Q."/>
            <person name="Ding S."/>
            <person name="Wang X."/>
            <person name="Zhu J."/>
            <person name="Ruan X."/>
            <person name="Zhao L."/>
            <person name="Wei J."/>
            <person name="Que T."/>
            <person name="Du C."/>
            <person name="Cheng J."/>
            <person name="Dai P."/>
            <person name="Han X."/>
            <person name="Huang E."/>
            <person name="Gao Y."/>
            <person name="Liu J."/>
            <person name="Shao H."/>
            <person name="Ye R."/>
            <person name="Li L."/>
            <person name="Wei W."/>
            <person name="Wang X."/>
            <person name="Wang C."/>
            <person name="Yang T."/>
            <person name="Huo Q."/>
            <person name="Li W."/>
            <person name="Guo W."/>
            <person name="Chen H."/>
            <person name="Zhou L."/>
            <person name="Ni X."/>
            <person name="Tian J."/>
            <person name="Zhou Y."/>
            <person name="Sheng Y."/>
            <person name="Liu T."/>
            <person name="Pan Y."/>
            <person name="Xia L."/>
            <person name="Li J."/>
            <person name="Zhao F."/>
            <person name="Cao W."/>
        </authorList>
    </citation>
    <scope>NUCLEOTIDE SEQUENCE</scope>
    <source>
        <strain evidence="1">Hyas-2018</strain>
    </source>
</reference>
<accession>A0ACB7RJE4</accession>
<keyword evidence="2" id="KW-1185">Reference proteome</keyword>
<gene>
    <name evidence="1" type="ORF">HPB50_015282</name>
</gene>
<evidence type="ECO:0000313" key="2">
    <source>
        <dbReference type="Proteomes" id="UP000821845"/>
    </source>
</evidence>
<organism evidence="1 2">
    <name type="scientific">Hyalomma asiaticum</name>
    <name type="common">Tick</name>
    <dbReference type="NCBI Taxonomy" id="266040"/>
    <lineage>
        <taxon>Eukaryota</taxon>
        <taxon>Metazoa</taxon>
        <taxon>Ecdysozoa</taxon>
        <taxon>Arthropoda</taxon>
        <taxon>Chelicerata</taxon>
        <taxon>Arachnida</taxon>
        <taxon>Acari</taxon>
        <taxon>Parasitiformes</taxon>
        <taxon>Ixodida</taxon>
        <taxon>Ixodoidea</taxon>
        <taxon>Ixodidae</taxon>
        <taxon>Hyalomminae</taxon>
        <taxon>Hyalomma</taxon>
    </lineage>
</organism>
<dbReference type="Proteomes" id="UP000821845">
    <property type="component" value="Chromosome 9"/>
</dbReference>
<name>A0ACB7RJE4_HYAAI</name>
<comment type="caution">
    <text evidence="1">The sequence shown here is derived from an EMBL/GenBank/DDBJ whole genome shotgun (WGS) entry which is preliminary data.</text>
</comment>
<protein>
    <submittedName>
        <fullName evidence="1">Uncharacterized protein</fullName>
    </submittedName>
</protein>
<proteinExistence type="predicted"/>